<feature type="compositionally biased region" description="Pro residues" evidence="1">
    <location>
        <begin position="11"/>
        <end position="23"/>
    </location>
</feature>
<accession>A0ABM6JRM4</accession>
<gene>
    <name evidence="2" type="ORF">SporoS204_00040</name>
</gene>
<name>A0ABM6JRM4_SPOUR</name>
<feature type="region of interest" description="Disordered" evidence="1">
    <location>
        <begin position="109"/>
        <end position="149"/>
    </location>
</feature>
<evidence type="ECO:0000313" key="3">
    <source>
        <dbReference type="Proteomes" id="UP000192486"/>
    </source>
</evidence>
<dbReference type="EMBL" id="CP015108">
    <property type="protein sequence ID" value="ARF12695.1"/>
    <property type="molecule type" value="Genomic_DNA"/>
</dbReference>
<dbReference type="RefSeq" id="WP_051210590.1">
    <property type="nucleotide sequence ID" value="NZ_CP015108.1"/>
</dbReference>
<keyword evidence="3" id="KW-1185">Reference proteome</keyword>
<organism evidence="2 3">
    <name type="scientific">Sporosarcina ureae</name>
    <dbReference type="NCBI Taxonomy" id="1571"/>
    <lineage>
        <taxon>Bacteria</taxon>
        <taxon>Bacillati</taxon>
        <taxon>Bacillota</taxon>
        <taxon>Bacilli</taxon>
        <taxon>Bacillales</taxon>
        <taxon>Caryophanaceae</taxon>
        <taxon>Sporosarcina</taxon>
    </lineage>
</organism>
<reference evidence="2 3" key="1">
    <citation type="submission" date="2016-04" db="EMBL/GenBank/DDBJ databases">
        <title>Comparative Genomics and Epigenetics of Sporosarcina ureae.</title>
        <authorList>
            <person name="Oliver A.S."/>
            <person name="Cooper K.K."/>
        </authorList>
    </citation>
    <scope>NUCLEOTIDE SEQUENCE [LARGE SCALE GENOMIC DNA]</scope>
    <source>
        <strain evidence="2 3">S204</strain>
    </source>
</reference>
<proteinExistence type="predicted"/>
<feature type="region of interest" description="Disordered" evidence="1">
    <location>
        <begin position="1"/>
        <end position="23"/>
    </location>
</feature>
<dbReference type="Proteomes" id="UP000192486">
    <property type="component" value="Chromosome"/>
</dbReference>
<protein>
    <recommendedName>
        <fullName evidence="4">YqfQ-like protein</fullName>
    </recommendedName>
</protein>
<feature type="compositionally biased region" description="Polar residues" evidence="1">
    <location>
        <begin position="52"/>
        <end position="62"/>
    </location>
</feature>
<evidence type="ECO:0000313" key="2">
    <source>
        <dbReference type="EMBL" id="ARF12695.1"/>
    </source>
</evidence>
<sequence length="149" mass="16472">MRYQSFYPFSNQPPPSRMTPETPPVQYRAPTPFPQGMPGNSRGIGEMRGGAPQQQAGMQETGPSRADQYMQTANRFFNTAQQFAPLVQQFAPLIQNIPAMWRLYKGVQSMPDASTASAASRPNSPQTPRSAPSQATNQPSIPRIFQPPF</sequence>
<feature type="region of interest" description="Disordered" evidence="1">
    <location>
        <begin position="43"/>
        <end position="65"/>
    </location>
</feature>
<evidence type="ECO:0000256" key="1">
    <source>
        <dbReference type="SAM" id="MobiDB-lite"/>
    </source>
</evidence>
<dbReference type="InterPro" id="IPR025571">
    <property type="entry name" value="YqfQ"/>
</dbReference>
<feature type="compositionally biased region" description="Polar residues" evidence="1">
    <location>
        <begin position="111"/>
        <end position="140"/>
    </location>
</feature>
<evidence type="ECO:0008006" key="4">
    <source>
        <dbReference type="Google" id="ProtNLM"/>
    </source>
</evidence>
<dbReference type="Pfam" id="PF14181">
    <property type="entry name" value="YqfQ"/>
    <property type="match status" value="1"/>
</dbReference>